<evidence type="ECO:0000256" key="2">
    <source>
        <dbReference type="ARBA" id="ARBA00022552"/>
    </source>
</evidence>
<dbReference type="CDD" id="cd05697">
    <property type="entry name" value="S1_Rrp5_repeat_hs5"/>
    <property type="match status" value="1"/>
</dbReference>
<dbReference type="CDD" id="cd05693">
    <property type="entry name" value="S1_Rrp5_repeat_hs1_sc1"/>
    <property type="match status" value="1"/>
</dbReference>
<evidence type="ECO:0000256" key="5">
    <source>
        <dbReference type="SAM" id="MobiDB-lite"/>
    </source>
</evidence>
<dbReference type="InterPro" id="IPR045209">
    <property type="entry name" value="Rrp5"/>
</dbReference>
<dbReference type="Proteomes" id="UP000053647">
    <property type="component" value="Unassembled WGS sequence"/>
</dbReference>
<accession>A0A0C9TFX6</accession>
<keyword evidence="4" id="KW-0539">Nucleus</keyword>
<proteinExistence type="predicted"/>
<dbReference type="FunFam" id="2.40.50.140:FF:000155">
    <property type="entry name" value="rRNA biogenesis protein RRP5"/>
    <property type="match status" value="1"/>
</dbReference>
<dbReference type="SMART" id="SM00316">
    <property type="entry name" value="S1"/>
    <property type="match status" value="9"/>
</dbReference>
<organism evidence="7 8">
    <name type="scientific">Paxillus involutus ATCC 200175</name>
    <dbReference type="NCBI Taxonomy" id="664439"/>
    <lineage>
        <taxon>Eukaryota</taxon>
        <taxon>Fungi</taxon>
        <taxon>Dikarya</taxon>
        <taxon>Basidiomycota</taxon>
        <taxon>Agaricomycotina</taxon>
        <taxon>Agaricomycetes</taxon>
        <taxon>Agaricomycetidae</taxon>
        <taxon>Boletales</taxon>
        <taxon>Paxilineae</taxon>
        <taxon>Paxillaceae</taxon>
        <taxon>Paxillus</taxon>
    </lineage>
</organism>
<keyword evidence="2" id="KW-0698">rRNA processing</keyword>
<feature type="domain" description="S1 motif" evidence="6">
    <location>
        <begin position="436"/>
        <end position="510"/>
    </location>
</feature>
<dbReference type="Pfam" id="PF24685">
    <property type="entry name" value="OB_RRP5_4th"/>
    <property type="match status" value="1"/>
</dbReference>
<name>A0A0C9TFX6_PAXIN</name>
<feature type="domain" description="S1 motif" evidence="6">
    <location>
        <begin position="796"/>
        <end position="864"/>
    </location>
</feature>
<dbReference type="EMBL" id="KN820492">
    <property type="protein sequence ID" value="KIJ06141.1"/>
    <property type="molecule type" value="Genomic_DNA"/>
</dbReference>
<dbReference type="SUPFAM" id="SSF50249">
    <property type="entry name" value="Nucleic acid-binding proteins"/>
    <property type="match status" value="8"/>
</dbReference>
<protein>
    <recommendedName>
        <fullName evidence="6">S1 motif domain-containing protein</fullName>
    </recommendedName>
</protein>
<feature type="non-terminal residue" evidence="7">
    <location>
        <position position="1"/>
    </location>
</feature>
<gene>
    <name evidence="7" type="ORF">PAXINDRAFT_54394</name>
</gene>
<dbReference type="InterPro" id="IPR003029">
    <property type="entry name" value="S1_domain"/>
</dbReference>
<feature type="domain" description="S1 motif" evidence="6">
    <location>
        <begin position="703"/>
        <end position="777"/>
    </location>
</feature>
<evidence type="ECO:0000256" key="3">
    <source>
        <dbReference type="ARBA" id="ARBA00022737"/>
    </source>
</evidence>
<dbReference type="GO" id="GO:0003723">
    <property type="term" value="F:RNA binding"/>
    <property type="evidence" value="ECO:0007669"/>
    <property type="project" value="TreeGrafter"/>
</dbReference>
<feature type="domain" description="S1 motif" evidence="6">
    <location>
        <begin position="616"/>
        <end position="684"/>
    </location>
</feature>
<feature type="compositionally biased region" description="Acidic residues" evidence="5">
    <location>
        <begin position="167"/>
        <end position="179"/>
    </location>
</feature>
<reference evidence="8" key="2">
    <citation type="submission" date="2015-01" db="EMBL/GenBank/DDBJ databases">
        <title>Evolutionary Origins and Diversification of the Mycorrhizal Mutualists.</title>
        <authorList>
            <consortium name="DOE Joint Genome Institute"/>
            <consortium name="Mycorrhizal Genomics Consortium"/>
            <person name="Kohler A."/>
            <person name="Kuo A."/>
            <person name="Nagy L.G."/>
            <person name="Floudas D."/>
            <person name="Copeland A."/>
            <person name="Barry K.W."/>
            <person name="Cichocki N."/>
            <person name="Veneault-Fourrey C."/>
            <person name="LaButti K."/>
            <person name="Lindquist E.A."/>
            <person name="Lipzen A."/>
            <person name="Lundell T."/>
            <person name="Morin E."/>
            <person name="Murat C."/>
            <person name="Riley R."/>
            <person name="Ohm R."/>
            <person name="Sun H."/>
            <person name="Tunlid A."/>
            <person name="Henrissat B."/>
            <person name="Grigoriev I.V."/>
            <person name="Hibbett D.S."/>
            <person name="Martin F."/>
        </authorList>
    </citation>
    <scope>NUCLEOTIDE SEQUENCE [LARGE SCALE GENOMIC DNA]</scope>
    <source>
        <strain evidence="8">ATCC 200175</strain>
    </source>
</reference>
<keyword evidence="8" id="KW-1185">Reference proteome</keyword>
<dbReference type="FunFam" id="2.40.50.140:FF:000148">
    <property type="entry name" value="protein RRP5 homolog isoform X1"/>
    <property type="match status" value="1"/>
</dbReference>
<dbReference type="FunFam" id="2.40.50.140:FF:000103">
    <property type="entry name" value="protein RRP5 homolog"/>
    <property type="match status" value="1"/>
</dbReference>
<dbReference type="InterPro" id="IPR012340">
    <property type="entry name" value="NA-bd_OB-fold"/>
</dbReference>
<dbReference type="AlphaFoldDB" id="A0A0C9TFX6"/>
<feature type="region of interest" description="Disordered" evidence="5">
    <location>
        <begin position="166"/>
        <end position="188"/>
    </location>
</feature>
<dbReference type="InterPro" id="IPR048059">
    <property type="entry name" value="Rrp5_S1_rpt_hs1_sc1"/>
</dbReference>
<feature type="domain" description="S1 motif" evidence="6">
    <location>
        <begin position="527"/>
        <end position="596"/>
    </location>
</feature>
<evidence type="ECO:0000259" key="6">
    <source>
        <dbReference type="PROSITE" id="PS50126"/>
    </source>
</evidence>
<feature type="domain" description="S1 motif" evidence="6">
    <location>
        <begin position="890"/>
        <end position="946"/>
    </location>
</feature>
<evidence type="ECO:0000313" key="8">
    <source>
        <dbReference type="Proteomes" id="UP000053647"/>
    </source>
</evidence>
<dbReference type="PANTHER" id="PTHR23270">
    <property type="entry name" value="PROGRAMMED CELL DEATH PROTEIN 11 PRE-RRNA PROCESSING PROTEIN RRP5"/>
    <property type="match status" value="1"/>
</dbReference>
<dbReference type="OrthoDB" id="412781at2759"/>
<dbReference type="PROSITE" id="PS50126">
    <property type="entry name" value="S1"/>
    <property type="match status" value="8"/>
</dbReference>
<evidence type="ECO:0000256" key="1">
    <source>
        <dbReference type="ARBA" id="ARBA00004604"/>
    </source>
</evidence>
<dbReference type="Pfam" id="PF00575">
    <property type="entry name" value="S1"/>
    <property type="match status" value="2"/>
</dbReference>
<dbReference type="GO" id="GO:0032040">
    <property type="term" value="C:small-subunit processome"/>
    <property type="evidence" value="ECO:0007669"/>
    <property type="project" value="TreeGrafter"/>
</dbReference>
<sequence length="958" mass="103897">MPGHKRPLDDGSSVPKSKKTKVEKKLHNEHPVPSTSAMTMEEVDFPRGGGTSLTPLEVKAIRAEGTKEADKELFAVSELIAAEKAHVKRKKSKSDLKDQVSEAKKKRNDSVRIEHLNYKRLTPGVKVFGQVMSIQPLALVISLPNQLLAHVPITQITSQLTRRLESMDAEDAEDGESDDDKSNSPAQVPDLFELFRPGQYVRAVVTTIHTPGTTDVSGLGRVRDDAVKTSRRVELSLKPEQVNAGVQKGDLTNGYTLSAALQSVEDHGYILDLGISGASGFLPFKEAHKDDSEEHRLQVGALIDASVLKMSSNGRICTVTNDPAVFASSSISEVTNVTSVLPGASVHSLVTAVAQDGLNLQILGFFDATADEYHLPNAHKSLKMGQKVRARVLYDLPGSTPPRFAVTLSDHHLGLQTKYISQDQEGSPFHNAFPVGTILNAVKVKRVEPERGLLVELQPSLEGFIHISHVSEDRTAVLSASSGPWRVNTLHRARVIGYHPFDGILQLSLRPSVLEQKFLQAGEVRVGEILKGAIKQLTDSALFVSISGNVDGVIWPSHYADIPLKHPSKKFRVGGSVKCRVLIVDPERNRIILTAKRTLLETTLPILTSFEDVKVGVVTHAVIFRVSDKSLIVEFFNNVKAVVPAREASETGAKLIDAFIPGKIIKVRIIAVDSETRRIVASVRQAASTFTSGVTDISSISVGDTVEGVVTELHKVNAVLSLKPSDARALVSFTGLANHWDTTVPELKGSLKPGTTVNSLVVTSRNPEKGFVVVSGRPKTTMLKKGTLSMDTVTIGQIVGGRVTKHARYGAHVKLTSRIFGSLHPTDTCDDYESGNPFPAADSILKAVVVGIDKSSNHLSLSTRSSRLSPNVATPLVDREINGIDDLGVGETVRGFIKSVAEHGLFVMLGRGIDARVQIKELFDEYIKDWKSQFVVNQVVRGRILKSVSLMNCQVAGT</sequence>
<dbReference type="GO" id="GO:0006364">
    <property type="term" value="P:rRNA processing"/>
    <property type="evidence" value="ECO:0007669"/>
    <property type="project" value="UniProtKB-KW"/>
</dbReference>
<dbReference type="HOGENOM" id="CLU_287734_0_0_1"/>
<comment type="subcellular location">
    <subcellularLocation>
        <location evidence="1">Nucleus</location>
        <location evidence="1">Nucleolus</location>
    </subcellularLocation>
</comment>
<dbReference type="InterPro" id="IPR057301">
    <property type="entry name" value="Rrp5_OB_4th"/>
</dbReference>
<evidence type="ECO:0000256" key="4">
    <source>
        <dbReference type="ARBA" id="ARBA00023242"/>
    </source>
</evidence>
<feature type="domain" description="S1 motif" evidence="6">
    <location>
        <begin position="249"/>
        <end position="322"/>
    </location>
</feature>
<evidence type="ECO:0000313" key="7">
    <source>
        <dbReference type="EMBL" id="KIJ06141.1"/>
    </source>
</evidence>
<dbReference type="Gene3D" id="2.40.50.140">
    <property type="entry name" value="Nucleic acid-binding proteins"/>
    <property type="match status" value="7"/>
</dbReference>
<keyword evidence="3" id="KW-0677">Repeat</keyword>
<feature type="region of interest" description="Disordered" evidence="5">
    <location>
        <begin position="1"/>
        <end position="54"/>
    </location>
</feature>
<dbReference type="PANTHER" id="PTHR23270:SF10">
    <property type="entry name" value="PROTEIN RRP5 HOMOLOG"/>
    <property type="match status" value="1"/>
</dbReference>
<feature type="domain" description="S1 motif" evidence="6">
    <location>
        <begin position="124"/>
        <end position="238"/>
    </location>
</feature>
<reference evidence="7 8" key="1">
    <citation type="submission" date="2014-06" db="EMBL/GenBank/DDBJ databases">
        <authorList>
            <consortium name="DOE Joint Genome Institute"/>
            <person name="Kuo A."/>
            <person name="Kohler A."/>
            <person name="Nagy L.G."/>
            <person name="Floudas D."/>
            <person name="Copeland A."/>
            <person name="Barry K.W."/>
            <person name="Cichocki N."/>
            <person name="Veneault-Fourrey C."/>
            <person name="LaButti K."/>
            <person name="Lindquist E.A."/>
            <person name="Lipzen A."/>
            <person name="Lundell T."/>
            <person name="Morin E."/>
            <person name="Murat C."/>
            <person name="Sun H."/>
            <person name="Tunlid A."/>
            <person name="Henrissat B."/>
            <person name="Grigoriev I.V."/>
            <person name="Hibbett D.S."/>
            <person name="Martin F."/>
            <person name="Nordberg H.P."/>
            <person name="Cantor M.N."/>
            <person name="Hua S.X."/>
        </authorList>
    </citation>
    <scope>NUCLEOTIDE SEQUENCE [LARGE SCALE GENOMIC DNA]</scope>
    <source>
        <strain evidence="7 8">ATCC 200175</strain>
    </source>
</reference>